<keyword evidence="1" id="KW-0812">Transmembrane</keyword>
<proteinExistence type="predicted"/>
<dbReference type="Proteomes" id="UP000234857">
    <property type="component" value="Unassembled WGS sequence"/>
</dbReference>
<protein>
    <submittedName>
        <fullName evidence="2">Uncharacterized protein</fullName>
    </submittedName>
</protein>
<feature type="transmembrane region" description="Helical" evidence="1">
    <location>
        <begin position="14"/>
        <end position="33"/>
    </location>
</feature>
<comment type="caution">
    <text evidence="2">The sequence shown here is derived from an EMBL/GenBank/DDBJ whole genome shotgun (WGS) entry which is preliminary data.</text>
</comment>
<dbReference type="EMBL" id="PKTG01000004">
    <property type="protein sequence ID" value="PLX20170.1"/>
    <property type="molecule type" value="Genomic_DNA"/>
</dbReference>
<reference evidence="2 3" key="1">
    <citation type="submission" date="2017-11" db="EMBL/GenBank/DDBJ databases">
        <title>Genome-resolved metagenomics identifies genetic mobility, metabolic interactions, and unexpected diversity in perchlorate-reducing communities.</title>
        <authorList>
            <person name="Barnum T.P."/>
            <person name="Figueroa I.A."/>
            <person name="Carlstrom C.I."/>
            <person name="Lucas L.N."/>
            <person name="Engelbrektson A.L."/>
            <person name="Coates J.D."/>
        </authorList>
    </citation>
    <scope>NUCLEOTIDE SEQUENCE [LARGE SCALE GENOMIC DNA]</scope>
    <source>
        <strain evidence="2">BM706</strain>
    </source>
</reference>
<accession>A0A2N5ZNB2</accession>
<name>A0A2N5ZNB2_MUIH1</name>
<evidence type="ECO:0000313" key="2">
    <source>
        <dbReference type="EMBL" id="PLX20170.1"/>
    </source>
</evidence>
<keyword evidence="1" id="KW-1133">Transmembrane helix</keyword>
<sequence>MFYQKGNKLENKKFYLFILFVVFCFNVFSYDYYQQFIDKVEFLNNFNKILIDLNINHKSLAFSEINVSYIVFDNDLMCYVQKISQKDSPNSIVFDANTNNILYLTTLSKPFDKELDTELSVRLKALYYAGILFSIPLDQIEIKDIRVQPEKKDVFFIRFNRKIDEHLFYKDSADLTMDKNGNLILFQNRMLSDIPQSCSKTDMISKKRIRKKIQELLHKKVISFNGFKLDNMKIKELEIEKDLIVNPDYFLDDKLIFNNLKILKSGGMIDDVISYLPLIRKSFHCIKVSGSAYDRSVLLDFVFYIDLGNSNIIKTERFDIGFEKNTDSTEDYFEDFEDF</sequence>
<gene>
    <name evidence="2" type="ORF">C0601_00110</name>
</gene>
<organism evidence="2 3">
    <name type="scientific">Muiribacterium halophilum</name>
    <dbReference type="NCBI Taxonomy" id="2053465"/>
    <lineage>
        <taxon>Bacteria</taxon>
        <taxon>Candidatus Muiribacteriota</taxon>
        <taxon>Candidatus Muiribacteriia</taxon>
        <taxon>Candidatus Muiribacteriales</taxon>
        <taxon>Candidatus Muiribacteriaceae</taxon>
        <taxon>Candidatus Muiribacterium</taxon>
    </lineage>
</organism>
<keyword evidence="1" id="KW-0472">Membrane</keyword>
<evidence type="ECO:0000313" key="3">
    <source>
        <dbReference type="Proteomes" id="UP000234857"/>
    </source>
</evidence>
<evidence type="ECO:0000256" key="1">
    <source>
        <dbReference type="SAM" id="Phobius"/>
    </source>
</evidence>
<dbReference type="AlphaFoldDB" id="A0A2N5ZNB2"/>